<keyword evidence="2" id="KW-0808">Transferase</keyword>
<evidence type="ECO:0000313" key="3">
    <source>
        <dbReference type="Proteomes" id="UP001143480"/>
    </source>
</evidence>
<reference evidence="2" key="1">
    <citation type="journal article" date="2014" name="Int. J. Syst. Evol. Microbiol.">
        <title>Complete genome sequence of Corynebacterium casei LMG S-19264T (=DSM 44701T), isolated from a smear-ripened cheese.</title>
        <authorList>
            <consortium name="US DOE Joint Genome Institute (JGI-PGF)"/>
            <person name="Walter F."/>
            <person name="Albersmeier A."/>
            <person name="Kalinowski J."/>
            <person name="Ruckert C."/>
        </authorList>
    </citation>
    <scope>NUCLEOTIDE SEQUENCE</scope>
    <source>
        <strain evidence="2">VKM Ac-1321</strain>
    </source>
</reference>
<dbReference type="SUPFAM" id="SSF53335">
    <property type="entry name" value="S-adenosyl-L-methionine-dependent methyltransferases"/>
    <property type="match status" value="1"/>
</dbReference>
<evidence type="ECO:0000259" key="1">
    <source>
        <dbReference type="Pfam" id="PF18096"/>
    </source>
</evidence>
<dbReference type="Pfam" id="PF18096">
    <property type="entry name" value="Thump_like"/>
    <property type="match status" value="1"/>
</dbReference>
<dbReference type="Proteomes" id="UP001143480">
    <property type="component" value="Unassembled WGS sequence"/>
</dbReference>
<dbReference type="Gene3D" id="3.40.50.150">
    <property type="entry name" value="Vaccinia Virus protein VP39"/>
    <property type="match status" value="1"/>
</dbReference>
<organism evidence="2 3">
    <name type="scientific">Dactylosporangium matsuzakiense</name>
    <dbReference type="NCBI Taxonomy" id="53360"/>
    <lineage>
        <taxon>Bacteria</taxon>
        <taxon>Bacillati</taxon>
        <taxon>Actinomycetota</taxon>
        <taxon>Actinomycetes</taxon>
        <taxon>Micromonosporales</taxon>
        <taxon>Micromonosporaceae</taxon>
        <taxon>Dactylosporangium</taxon>
    </lineage>
</organism>
<gene>
    <name evidence="2" type="ORF">GCM10017581_013020</name>
</gene>
<dbReference type="EMBL" id="BSFP01000004">
    <property type="protein sequence ID" value="GLK99561.1"/>
    <property type="molecule type" value="Genomic_DNA"/>
</dbReference>
<dbReference type="RefSeq" id="WP_271189036.1">
    <property type="nucleotide sequence ID" value="NZ_BSFP01000004.1"/>
</dbReference>
<dbReference type="PANTHER" id="PTHR14741:SF32">
    <property type="entry name" value="TRIMETHYLGUANOSINE SYNTHASE"/>
    <property type="match status" value="1"/>
</dbReference>
<accession>A0A9W6NKA4</accession>
<comment type="caution">
    <text evidence="2">The sequence shown here is derived from an EMBL/GenBank/DDBJ whole genome shotgun (WGS) entry which is preliminary data.</text>
</comment>
<reference evidence="2" key="2">
    <citation type="submission" date="2023-01" db="EMBL/GenBank/DDBJ databases">
        <authorList>
            <person name="Sun Q."/>
            <person name="Evtushenko L."/>
        </authorList>
    </citation>
    <scope>NUCLEOTIDE SEQUENCE</scope>
    <source>
        <strain evidence="2">VKM Ac-1321</strain>
    </source>
</reference>
<dbReference type="InterPro" id="IPR029063">
    <property type="entry name" value="SAM-dependent_MTases_sf"/>
</dbReference>
<protein>
    <submittedName>
        <fullName evidence="2">Methyltransferase</fullName>
    </submittedName>
</protein>
<dbReference type="CDD" id="cd02440">
    <property type="entry name" value="AdoMet_MTases"/>
    <property type="match status" value="1"/>
</dbReference>
<proteinExistence type="predicted"/>
<dbReference type="GO" id="GO:0032259">
    <property type="term" value="P:methylation"/>
    <property type="evidence" value="ECO:0007669"/>
    <property type="project" value="UniProtKB-KW"/>
</dbReference>
<dbReference type="AlphaFoldDB" id="A0A9W6NKA4"/>
<dbReference type="InterPro" id="IPR041497">
    <property type="entry name" value="Thump-like"/>
</dbReference>
<sequence>MRLEDVQALTSADGQDALAAAATLAASSPLVAAEKLRAQGFSPALAAAALTQAELRRRAVAKFGPDAQLMLFTRAGLEQATRAPVARRRAARLAAAGARRVADLGCGVGADTIAFARAGLRVLAVDADPVTSAVTAANIKSLELDDVVLVEARDATETPLVAVEAVFCDPARRTSGGRRVFDPRAYSPPWDFVTALPARVPNTVLKLAPGIDHALLPKGAEGEWVSVDGDVVEAAAWCGPLAEVPRRATLHRGDQIHELTGGGDRQAPVGPVGAYLYDPDGAVVRSHLVAELAEQLDGHLLDESIAYVTTGSDVPTPFARKYEIIDRLPIALKKLRAALRERGVGALQILKRGSAHDVDELRRQLRLEGGASAFLALTRIAGEPAALLLRPADGPGGAAGR</sequence>
<keyword evidence="2" id="KW-0489">Methyltransferase</keyword>
<keyword evidence="3" id="KW-1185">Reference proteome</keyword>
<feature type="domain" description="THUMP-like" evidence="1">
    <location>
        <begin position="319"/>
        <end position="391"/>
    </location>
</feature>
<dbReference type="GO" id="GO:0008168">
    <property type="term" value="F:methyltransferase activity"/>
    <property type="evidence" value="ECO:0007669"/>
    <property type="project" value="UniProtKB-KW"/>
</dbReference>
<name>A0A9W6NKA4_9ACTN</name>
<evidence type="ECO:0000313" key="2">
    <source>
        <dbReference type="EMBL" id="GLK99561.1"/>
    </source>
</evidence>
<dbReference type="PANTHER" id="PTHR14741">
    <property type="entry name" value="S-ADENOSYLMETHIONINE-DEPENDENT METHYLTRANSFERASE RELATED"/>
    <property type="match status" value="1"/>
</dbReference>